<gene>
    <name evidence="2" type="ORF">AALO_G00250330</name>
</gene>
<evidence type="ECO:0000256" key="1">
    <source>
        <dbReference type="SAM" id="MobiDB-lite"/>
    </source>
</evidence>
<keyword evidence="3" id="KW-1185">Reference proteome</keyword>
<evidence type="ECO:0000313" key="3">
    <source>
        <dbReference type="Proteomes" id="UP000823561"/>
    </source>
</evidence>
<accession>A0AAV6FTH2</accession>
<feature type="compositionally biased region" description="Basic residues" evidence="1">
    <location>
        <begin position="1"/>
        <end position="15"/>
    </location>
</feature>
<name>A0AAV6FTH2_9TELE</name>
<evidence type="ECO:0000313" key="2">
    <source>
        <dbReference type="EMBL" id="KAG5266148.1"/>
    </source>
</evidence>
<comment type="caution">
    <text evidence="2">The sequence shown here is derived from an EMBL/GenBank/DDBJ whole genome shotgun (WGS) entry which is preliminary data.</text>
</comment>
<dbReference type="Proteomes" id="UP000823561">
    <property type="component" value="Chromosome 19"/>
</dbReference>
<sequence>MMMRWRWRRRRRRKIQAQSPQSGRRKRQNQGPLLTIPNLTAPGLKSGLSLNRAQLCFTFVCWHELECRHQGRLDVQRHINRESHQKTKNP</sequence>
<protein>
    <submittedName>
        <fullName evidence="2">Uncharacterized protein</fullName>
    </submittedName>
</protein>
<proteinExistence type="predicted"/>
<organism evidence="2 3">
    <name type="scientific">Alosa alosa</name>
    <name type="common">allis shad</name>
    <dbReference type="NCBI Taxonomy" id="278164"/>
    <lineage>
        <taxon>Eukaryota</taxon>
        <taxon>Metazoa</taxon>
        <taxon>Chordata</taxon>
        <taxon>Craniata</taxon>
        <taxon>Vertebrata</taxon>
        <taxon>Euteleostomi</taxon>
        <taxon>Actinopterygii</taxon>
        <taxon>Neopterygii</taxon>
        <taxon>Teleostei</taxon>
        <taxon>Clupei</taxon>
        <taxon>Clupeiformes</taxon>
        <taxon>Clupeoidei</taxon>
        <taxon>Clupeidae</taxon>
        <taxon>Alosa</taxon>
    </lineage>
</organism>
<dbReference type="EMBL" id="JADWDJ010000019">
    <property type="protein sequence ID" value="KAG5266148.1"/>
    <property type="molecule type" value="Genomic_DNA"/>
</dbReference>
<feature type="region of interest" description="Disordered" evidence="1">
    <location>
        <begin position="1"/>
        <end position="38"/>
    </location>
</feature>
<reference evidence="2" key="1">
    <citation type="submission" date="2020-10" db="EMBL/GenBank/DDBJ databases">
        <title>Chromosome-scale genome assembly of the Allis shad, Alosa alosa.</title>
        <authorList>
            <person name="Margot Z."/>
            <person name="Christophe K."/>
            <person name="Cabau C."/>
            <person name="Louis A."/>
            <person name="Berthelot C."/>
            <person name="Parey E."/>
            <person name="Roest Crollius H."/>
            <person name="Montfort J."/>
            <person name="Robinson-Rechavi M."/>
            <person name="Bucao C."/>
            <person name="Bouchez O."/>
            <person name="Gislard M."/>
            <person name="Lluch J."/>
            <person name="Milhes M."/>
            <person name="Lampietro C."/>
            <person name="Lopez Roques C."/>
            <person name="Donnadieu C."/>
            <person name="Braasch I."/>
            <person name="Desvignes T."/>
            <person name="Postlethwait J."/>
            <person name="Bobe J."/>
            <person name="Guiguen Y."/>
        </authorList>
    </citation>
    <scope>NUCLEOTIDE SEQUENCE</scope>
    <source>
        <strain evidence="2">M-15738</strain>
        <tissue evidence="2">Blood</tissue>
    </source>
</reference>
<dbReference type="AlphaFoldDB" id="A0AAV6FTH2"/>